<evidence type="ECO:0000313" key="6">
    <source>
        <dbReference type="EMBL" id="KAG6448604.1"/>
    </source>
</evidence>
<feature type="compositionally biased region" description="Polar residues" evidence="4">
    <location>
        <begin position="320"/>
        <end position="365"/>
    </location>
</feature>
<dbReference type="Proteomes" id="UP000791440">
    <property type="component" value="Unassembled WGS sequence"/>
</dbReference>
<organism evidence="6 7">
    <name type="scientific">Manduca sexta</name>
    <name type="common">Tobacco hawkmoth</name>
    <name type="synonym">Tobacco hornworm</name>
    <dbReference type="NCBI Taxonomy" id="7130"/>
    <lineage>
        <taxon>Eukaryota</taxon>
        <taxon>Metazoa</taxon>
        <taxon>Ecdysozoa</taxon>
        <taxon>Arthropoda</taxon>
        <taxon>Hexapoda</taxon>
        <taxon>Insecta</taxon>
        <taxon>Pterygota</taxon>
        <taxon>Neoptera</taxon>
        <taxon>Endopterygota</taxon>
        <taxon>Lepidoptera</taxon>
        <taxon>Glossata</taxon>
        <taxon>Ditrysia</taxon>
        <taxon>Bombycoidea</taxon>
        <taxon>Sphingidae</taxon>
        <taxon>Sphinginae</taxon>
        <taxon>Sphingini</taxon>
        <taxon>Manduca</taxon>
    </lineage>
</organism>
<feature type="signal peptide" evidence="5">
    <location>
        <begin position="1"/>
        <end position="23"/>
    </location>
</feature>
<feature type="compositionally biased region" description="Polar residues" evidence="4">
    <location>
        <begin position="278"/>
        <end position="289"/>
    </location>
</feature>
<evidence type="ECO:0008006" key="8">
    <source>
        <dbReference type="Google" id="ProtNLM"/>
    </source>
</evidence>
<sequence>MTRQERLFVIASIITCYLLQAQGADKYTDENRPYEFGFTIDGQQHRHEEKDKNGIVKGEYGFITADGVYHVTVYATDEQGRFKILSMKNIRYADYRGLSGAPAPARQGHSLKLPSPQSAITAQKSTSIAQPAPKPALELETISIEPPANSCSHCSIPTTSTAAPEPINIPANDRNGGVPAASGASNPINLGNNRYSSPANTPPVNQQNGFNAEPQNNFNGKQYVNSATIGTQGFGPGPQVPILQNNQAAPSIPQQPNEAEQPIDNIRPSNILKGPYVSGQQNVPGTPQYQGAGPQIDNAVQRPNELGKPVGVSGPPGLSQEPNLQGPQSATGGQQTVPNGQGARQQSNNTERSRSGKQYTGTPNLSTPQSSTGGSGGTQASNKPNQKPMLMYAQMQIVDKNTDIHAKRPGEQDGLPRGLNEDDMLRLLYTFNYTLGFQAHFEEGYTNGVKRGYYYTTGRNGVRTRIDYVADENGFRPTLSQEVLDLISDDVPKEDTEKDEKYGLKGYEFKWLYFPVESNSQ</sequence>
<dbReference type="GO" id="GO:0062129">
    <property type="term" value="C:chitin-based extracellular matrix"/>
    <property type="evidence" value="ECO:0007669"/>
    <property type="project" value="TreeGrafter"/>
</dbReference>
<feature type="compositionally biased region" description="Polar residues" evidence="4">
    <location>
        <begin position="249"/>
        <end position="258"/>
    </location>
</feature>
<name>A0A921YZL8_MANSE</name>
<evidence type="ECO:0000313" key="7">
    <source>
        <dbReference type="Proteomes" id="UP000791440"/>
    </source>
</evidence>
<comment type="caution">
    <text evidence="6">The sequence shown here is derived from an EMBL/GenBank/DDBJ whole genome shotgun (WGS) entry which is preliminary data.</text>
</comment>
<evidence type="ECO:0000256" key="1">
    <source>
        <dbReference type="ARBA" id="ARBA00022460"/>
    </source>
</evidence>
<dbReference type="AlphaFoldDB" id="A0A921YZL8"/>
<reference evidence="6" key="1">
    <citation type="journal article" date="2016" name="Insect Biochem. Mol. Biol.">
        <title>Multifaceted biological insights from a draft genome sequence of the tobacco hornworm moth, Manduca sexta.</title>
        <authorList>
            <person name="Kanost M.R."/>
            <person name="Arrese E.L."/>
            <person name="Cao X."/>
            <person name="Chen Y.R."/>
            <person name="Chellapilla S."/>
            <person name="Goldsmith M.R."/>
            <person name="Grosse-Wilde E."/>
            <person name="Heckel D.G."/>
            <person name="Herndon N."/>
            <person name="Jiang H."/>
            <person name="Papanicolaou A."/>
            <person name="Qu J."/>
            <person name="Soulages J.L."/>
            <person name="Vogel H."/>
            <person name="Walters J."/>
            <person name="Waterhouse R.M."/>
            <person name="Ahn S.J."/>
            <person name="Almeida F.C."/>
            <person name="An C."/>
            <person name="Aqrawi P."/>
            <person name="Bretschneider A."/>
            <person name="Bryant W.B."/>
            <person name="Bucks S."/>
            <person name="Chao H."/>
            <person name="Chevignon G."/>
            <person name="Christen J.M."/>
            <person name="Clarke D.F."/>
            <person name="Dittmer N.T."/>
            <person name="Ferguson L.C.F."/>
            <person name="Garavelou S."/>
            <person name="Gordon K.H.J."/>
            <person name="Gunaratna R.T."/>
            <person name="Han Y."/>
            <person name="Hauser F."/>
            <person name="He Y."/>
            <person name="Heidel-Fischer H."/>
            <person name="Hirsh A."/>
            <person name="Hu Y."/>
            <person name="Jiang H."/>
            <person name="Kalra D."/>
            <person name="Klinner C."/>
            <person name="Konig C."/>
            <person name="Kovar C."/>
            <person name="Kroll A.R."/>
            <person name="Kuwar S.S."/>
            <person name="Lee S.L."/>
            <person name="Lehman R."/>
            <person name="Li K."/>
            <person name="Li Z."/>
            <person name="Liang H."/>
            <person name="Lovelace S."/>
            <person name="Lu Z."/>
            <person name="Mansfield J.H."/>
            <person name="McCulloch K.J."/>
            <person name="Mathew T."/>
            <person name="Morton B."/>
            <person name="Muzny D.M."/>
            <person name="Neunemann D."/>
            <person name="Ongeri F."/>
            <person name="Pauchet Y."/>
            <person name="Pu L.L."/>
            <person name="Pyrousis I."/>
            <person name="Rao X.J."/>
            <person name="Redding A."/>
            <person name="Roesel C."/>
            <person name="Sanchez-Gracia A."/>
            <person name="Schaack S."/>
            <person name="Shukla A."/>
            <person name="Tetreau G."/>
            <person name="Wang Y."/>
            <person name="Xiong G.H."/>
            <person name="Traut W."/>
            <person name="Walsh T.K."/>
            <person name="Worley K.C."/>
            <person name="Wu D."/>
            <person name="Wu W."/>
            <person name="Wu Y.Q."/>
            <person name="Zhang X."/>
            <person name="Zou Z."/>
            <person name="Zucker H."/>
            <person name="Briscoe A.D."/>
            <person name="Burmester T."/>
            <person name="Clem R.J."/>
            <person name="Feyereisen R."/>
            <person name="Grimmelikhuijzen C.J.P."/>
            <person name="Hamodrakas S.J."/>
            <person name="Hansson B.S."/>
            <person name="Huguet E."/>
            <person name="Jermiin L.S."/>
            <person name="Lan Q."/>
            <person name="Lehman H.K."/>
            <person name="Lorenzen M."/>
            <person name="Merzendorfer H."/>
            <person name="Michalopoulos I."/>
            <person name="Morton D.B."/>
            <person name="Muthukrishnan S."/>
            <person name="Oakeshott J.G."/>
            <person name="Palmer W."/>
            <person name="Park Y."/>
            <person name="Passarelli A.L."/>
            <person name="Rozas J."/>
            <person name="Schwartz L.M."/>
            <person name="Smith W."/>
            <person name="Southgate A."/>
            <person name="Vilcinskas A."/>
            <person name="Vogt R."/>
            <person name="Wang P."/>
            <person name="Werren J."/>
            <person name="Yu X.Q."/>
            <person name="Zhou J.J."/>
            <person name="Brown S.J."/>
            <person name="Scherer S.E."/>
            <person name="Richards S."/>
            <person name="Blissard G.W."/>
        </authorList>
    </citation>
    <scope>NUCLEOTIDE SEQUENCE</scope>
</reference>
<keyword evidence="7" id="KW-1185">Reference proteome</keyword>
<keyword evidence="2 5" id="KW-0732">Signal</keyword>
<keyword evidence="1 3" id="KW-0193">Cuticle</keyword>
<dbReference type="InterPro" id="IPR050468">
    <property type="entry name" value="Cuticle_Struct_Prot"/>
</dbReference>
<dbReference type="EMBL" id="JH668359">
    <property type="protein sequence ID" value="KAG6448604.1"/>
    <property type="molecule type" value="Genomic_DNA"/>
</dbReference>
<dbReference type="PROSITE" id="PS00233">
    <property type="entry name" value="CHIT_BIND_RR_1"/>
    <property type="match status" value="1"/>
</dbReference>
<accession>A0A921YZL8</accession>
<evidence type="ECO:0000256" key="5">
    <source>
        <dbReference type="SAM" id="SignalP"/>
    </source>
</evidence>
<reference evidence="6" key="2">
    <citation type="submission" date="2020-12" db="EMBL/GenBank/DDBJ databases">
        <authorList>
            <person name="Kanost M."/>
        </authorList>
    </citation>
    <scope>NUCLEOTIDE SEQUENCE</scope>
</reference>
<feature type="region of interest" description="Disordered" evidence="4">
    <location>
        <begin position="249"/>
        <end position="385"/>
    </location>
</feature>
<gene>
    <name evidence="6" type="ORF">O3G_MSEX005567</name>
</gene>
<feature type="chain" id="PRO_5038276400" description="Cuticle protein" evidence="5">
    <location>
        <begin position="24"/>
        <end position="521"/>
    </location>
</feature>
<dbReference type="Pfam" id="PF00379">
    <property type="entry name" value="Chitin_bind_4"/>
    <property type="match status" value="2"/>
</dbReference>
<evidence type="ECO:0000256" key="4">
    <source>
        <dbReference type="SAM" id="MobiDB-lite"/>
    </source>
</evidence>
<dbReference type="PANTHER" id="PTHR10380">
    <property type="entry name" value="CUTICLE PROTEIN"/>
    <property type="match status" value="1"/>
</dbReference>
<evidence type="ECO:0000256" key="3">
    <source>
        <dbReference type="PROSITE-ProRule" id="PRU00497"/>
    </source>
</evidence>
<dbReference type="PROSITE" id="PS51155">
    <property type="entry name" value="CHIT_BIND_RR_2"/>
    <property type="match status" value="2"/>
</dbReference>
<dbReference type="InterPro" id="IPR031311">
    <property type="entry name" value="CHIT_BIND_RR_consensus"/>
</dbReference>
<protein>
    <recommendedName>
        <fullName evidence="8">Cuticle protein</fullName>
    </recommendedName>
</protein>
<dbReference type="InterPro" id="IPR000618">
    <property type="entry name" value="Insect_cuticle"/>
</dbReference>
<dbReference type="EMBL" id="JH668359">
    <property type="protein sequence ID" value="KAG6448605.1"/>
    <property type="molecule type" value="Genomic_DNA"/>
</dbReference>
<feature type="compositionally biased region" description="Polar residues" evidence="4">
    <location>
        <begin position="183"/>
        <end position="221"/>
    </location>
</feature>
<feature type="region of interest" description="Disordered" evidence="4">
    <location>
        <begin position="177"/>
        <end position="221"/>
    </location>
</feature>
<dbReference type="GO" id="GO:0008010">
    <property type="term" value="F:structural constituent of chitin-based larval cuticle"/>
    <property type="evidence" value="ECO:0007669"/>
    <property type="project" value="TreeGrafter"/>
</dbReference>
<evidence type="ECO:0000256" key="2">
    <source>
        <dbReference type="ARBA" id="ARBA00022729"/>
    </source>
</evidence>
<proteinExistence type="predicted"/>